<dbReference type="EMBL" id="VCGU01000458">
    <property type="protein sequence ID" value="TRY64175.1"/>
    <property type="molecule type" value="Genomic_DNA"/>
</dbReference>
<proteinExistence type="predicted"/>
<feature type="region of interest" description="Disordered" evidence="1">
    <location>
        <begin position="684"/>
        <end position="706"/>
    </location>
</feature>
<name>A0A553NFJ7_TIGCA</name>
<protein>
    <submittedName>
        <fullName evidence="3">Uncharacterized protein</fullName>
    </submittedName>
</protein>
<sequence>MFTLMLIRDSHQKRMDHIIGRHQATRGFSDNVVARNIQGMHPTLVASLGPKSLSAQIESNSLQVDPDIESSEKQIILSRPKRAASFLGYVAMMLLVANTAMMVMSSMVEDVTRGAASSIPSLSQNEQEGNFNRVMSSIQRFRDRILGSSNENEPNESESSSEGALDEIYTYTSTTIRPYFATRLSQFDVATMTPRPTKAASINKMLEYLIEKKKAQGNTLNTDDRAILMKVISEQKRRLIGLDSEHAVMTANGGTDVHIGGDGMTFTAPQESLSGADSSPSSTFVRRMGLPAQISNYYTMGYTSDNVMDQDLYQGQMLPRDDPYEHISSPPMDSTFTDDDSLDQADIMYMNDDSDTLSLAPEGKSWTTETHDGLLHGFENLSQSILSGIKKYQQLEDRPSVTDPNGPKETVETSMALVEAAEATTEDIVQSSDSMNALPESEPNNSIDDEPSQKISNAVSMIATKRQAPTTSTVLRHLNTKTTIEMATTEVISSKPTTRKTTTMTTTTTTTTATTTTLANTSTFSPQIATTSTITASNHSPSMRLGYNTEKPYSLRGKKPLPNLKETDKSLPLQYIYPLKPSPVPQSWSWEDELRPLSLQAGDQYSEDSIPPVTVRSQIFIPTPREKGTTRPTKSSPNARPTTATPKSEPSTSTLKSYPSGSIFTRIIPSIDFSAIFDKSKSGRLEENEKTPDREATSSDDNLMEPRILTPDKTIGEEKEATVWQFNRGQGHKKNRATFNFTNITNMEAKDSSTRARIRAICNELHISNEQAHQVQK</sequence>
<feature type="compositionally biased region" description="Polar residues" evidence="1">
    <location>
        <begin position="630"/>
        <end position="659"/>
    </location>
</feature>
<evidence type="ECO:0000313" key="3">
    <source>
        <dbReference type="EMBL" id="TRY64175.1"/>
    </source>
</evidence>
<gene>
    <name evidence="3" type="ORF">TCAL_11504</name>
</gene>
<keyword evidence="2" id="KW-0472">Membrane</keyword>
<feature type="region of interest" description="Disordered" evidence="1">
    <location>
        <begin position="615"/>
        <end position="659"/>
    </location>
</feature>
<feature type="compositionally biased region" description="Basic and acidic residues" evidence="1">
    <location>
        <begin position="684"/>
        <end position="697"/>
    </location>
</feature>
<feature type="transmembrane region" description="Helical" evidence="2">
    <location>
        <begin position="86"/>
        <end position="108"/>
    </location>
</feature>
<dbReference type="AlphaFoldDB" id="A0A553NFJ7"/>
<evidence type="ECO:0000313" key="4">
    <source>
        <dbReference type="Proteomes" id="UP000318571"/>
    </source>
</evidence>
<evidence type="ECO:0000256" key="2">
    <source>
        <dbReference type="SAM" id="Phobius"/>
    </source>
</evidence>
<evidence type="ECO:0000256" key="1">
    <source>
        <dbReference type="SAM" id="MobiDB-lite"/>
    </source>
</evidence>
<dbReference type="Proteomes" id="UP000318571">
    <property type="component" value="Chromosome 10"/>
</dbReference>
<keyword evidence="2" id="KW-0812">Transmembrane</keyword>
<dbReference type="STRING" id="6832.A0A553NFJ7"/>
<comment type="caution">
    <text evidence="3">The sequence shown here is derived from an EMBL/GenBank/DDBJ whole genome shotgun (WGS) entry which is preliminary data.</text>
</comment>
<feature type="region of interest" description="Disordered" evidence="1">
    <location>
        <begin position="427"/>
        <end position="452"/>
    </location>
</feature>
<accession>A0A553NFJ7</accession>
<keyword evidence="4" id="KW-1185">Reference proteome</keyword>
<keyword evidence="2" id="KW-1133">Transmembrane helix</keyword>
<organism evidence="3 4">
    <name type="scientific">Tigriopus californicus</name>
    <name type="common">Marine copepod</name>
    <dbReference type="NCBI Taxonomy" id="6832"/>
    <lineage>
        <taxon>Eukaryota</taxon>
        <taxon>Metazoa</taxon>
        <taxon>Ecdysozoa</taxon>
        <taxon>Arthropoda</taxon>
        <taxon>Crustacea</taxon>
        <taxon>Multicrustacea</taxon>
        <taxon>Hexanauplia</taxon>
        <taxon>Copepoda</taxon>
        <taxon>Harpacticoida</taxon>
        <taxon>Harpacticidae</taxon>
        <taxon>Tigriopus</taxon>
    </lineage>
</organism>
<reference evidence="3 4" key="1">
    <citation type="journal article" date="2018" name="Nat. Ecol. Evol.">
        <title>Genomic signatures of mitonuclear coevolution across populations of Tigriopus californicus.</title>
        <authorList>
            <person name="Barreto F.S."/>
            <person name="Watson E.T."/>
            <person name="Lima T.G."/>
            <person name="Willett C.S."/>
            <person name="Edmands S."/>
            <person name="Li W."/>
            <person name="Burton R.S."/>
        </authorList>
    </citation>
    <scope>NUCLEOTIDE SEQUENCE [LARGE SCALE GENOMIC DNA]</scope>
    <source>
        <strain evidence="3 4">San Diego</strain>
    </source>
</reference>
<feature type="non-terminal residue" evidence="3">
    <location>
        <position position="777"/>
    </location>
</feature>